<feature type="chain" id="PRO_5045673708" evidence="1">
    <location>
        <begin position="18"/>
        <end position="213"/>
    </location>
</feature>
<reference evidence="2 3" key="1">
    <citation type="submission" date="2024-03" db="EMBL/GenBank/DDBJ databases">
        <title>Aureococcus anophagefferens CCMP1851 and Kratosvirus quantuckense: Draft genome of a second virus-susceptible host strain in the model system.</title>
        <authorList>
            <person name="Chase E."/>
            <person name="Truchon A.R."/>
            <person name="Schepens W."/>
            <person name="Wilhelm S.W."/>
        </authorList>
    </citation>
    <scope>NUCLEOTIDE SEQUENCE [LARGE SCALE GENOMIC DNA]</scope>
    <source>
        <strain evidence="2 3">CCMP1851</strain>
    </source>
</reference>
<evidence type="ECO:0000313" key="2">
    <source>
        <dbReference type="EMBL" id="KAK7233760.1"/>
    </source>
</evidence>
<sequence>MAGASVLLALVATHAAAFAPPRPSRGPLLAVSYKRPDAPSPDGLSSLRSSAASGRWREALALIAAAEEAIGDRAAKGEGQAFPLPIEAYNLAITACGAAGEWREAPGALAAAHPVGGVRAFRGPAEGEDWADRRRVAFELLRRLEDRRARSSGAAVGVKSSSFLDEDGEYDVSGMTVPRARCAVRRAVYEAAADLDPKATAKASVVFITGVGR</sequence>
<protein>
    <submittedName>
        <fullName evidence="2">Uncharacterized protein</fullName>
    </submittedName>
</protein>
<keyword evidence="1" id="KW-0732">Signal</keyword>
<dbReference type="EMBL" id="JBBJCI010000356">
    <property type="protein sequence ID" value="KAK7233760.1"/>
    <property type="molecule type" value="Genomic_DNA"/>
</dbReference>
<name>A0ABR1FN09_AURAN</name>
<feature type="signal peptide" evidence="1">
    <location>
        <begin position="1"/>
        <end position="17"/>
    </location>
</feature>
<evidence type="ECO:0000313" key="3">
    <source>
        <dbReference type="Proteomes" id="UP001363151"/>
    </source>
</evidence>
<evidence type="ECO:0000256" key="1">
    <source>
        <dbReference type="SAM" id="SignalP"/>
    </source>
</evidence>
<organism evidence="2 3">
    <name type="scientific">Aureococcus anophagefferens</name>
    <name type="common">Harmful bloom alga</name>
    <dbReference type="NCBI Taxonomy" id="44056"/>
    <lineage>
        <taxon>Eukaryota</taxon>
        <taxon>Sar</taxon>
        <taxon>Stramenopiles</taxon>
        <taxon>Ochrophyta</taxon>
        <taxon>Pelagophyceae</taxon>
        <taxon>Pelagomonadales</taxon>
        <taxon>Pelagomonadaceae</taxon>
        <taxon>Aureococcus</taxon>
    </lineage>
</organism>
<gene>
    <name evidence="2" type="ORF">SO694_001010110</name>
</gene>
<proteinExistence type="predicted"/>
<dbReference type="Proteomes" id="UP001363151">
    <property type="component" value="Unassembled WGS sequence"/>
</dbReference>
<comment type="caution">
    <text evidence="2">The sequence shown here is derived from an EMBL/GenBank/DDBJ whole genome shotgun (WGS) entry which is preliminary data.</text>
</comment>
<accession>A0ABR1FN09</accession>
<keyword evidence="3" id="KW-1185">Reference proteome</keyword>